<dbReference type="InterPro" id="IPR051918">
    <property type="entry name" value="STPP_CPPED1"/>
</dbReference>
<sequence>MKHYINRQTLFLLILASHLLIPIIVVEAVQSQKQVPLMIKHSPVKKAKKGDDLLFHAKVPAESVILHYKQHDKLPFRSILMELEPGKGDQYIAKIKSEELSSRKLAYYIEAKSDHHSVKTDLYTIDIKGFHVNDEKLPQLLITEMVVDSTNVGGKDGYEFIEVYNNTNKPIHLNSYKIRYRNPFEGKDSDLLWSFGQEQIKVPSGKAHVLWIKNAKNQYLTANDFNRHYDVHLEEGKTISSLNGIGMANRKTRDLVISTNSGEEIVTAHYQHQSGQSDVFKNKAILYKYPLDGTKQLSKISSGEQKPTPGLLLRDQTPSKVVTVVPDREKPKIQDLTDCHSVNPGGSIELLADVKDNQQLKKVQFFYRTAESDTFTGVSVEKSKNDGFYHHQIFFAELIGKESLQYYMTASDGSHLTSTKKTTITMKQSVLKGLRLNVKDGDTVSGNMLLKATSERPPDEINIRIDGQEQPPGKRMLEKKAYFAFDIKKTNLYFKNAVTIDRRVQKIFDDTYDRYTTMTVPISPEEFTKGLPFVITVKAGSKSSTIEHSSSENRDDFLLKNPRLILADGTVLYDEHHFNPKTELPVGDQPNAKVAYEFRFNLSDQSFQSLAYNWDTKAFKQGRHTIEAVNKEDRVMREVTVDNSGPKIKTSLKSGMTYKGTFTLKAICSDKWSEVEKVTALVDGKEISLPYTMSSANLNPGKHIFQIIADDSAGNRSTLKRVFFTKKETPDDPKKLKTVPGNKHATLAVRVKDPTKDKMSVSFFQGYQYTTKDDTHVKILANRSDTEPPQSFTVNGESSLTKAERDKITQQGFETTSINGFPYHRFNVRVDQQVKGTDKVEVKWRGSSLPGRKVSMFVWNYTKQTWETLVYQIAKDEKAFTLKGRMKAKDYLRNSQISVIVQDRIQLLPNDYSFIWMTDTQYYAESYPHIFEKQVNWIASQKNKLNIQYVFHTGDVVDDADQLIQWKRADRYMKVLDDHHVPYGVLAGNHDVNHKSSSYQTFSKYFGEKRFKNKPYYGGAYNHHNKGHYDLISSGGHDYVMISMGWGIGEKELEWINHVLRQYPDRKAILAFHEFLLVSGSRSSLGEKIFEHVIKPNRNVMAVLSGHYHSSNLKIDQLDDDGDGQSDRNVYQMVADYQGGPEGGQGYLRIFHIDPKHDTIHVKTYSPYLDDYNFYDPHQFGRKDEFSMKTDLSPQLKKVRTYHFKLNVYTDKQIGKVRKTKSGKKASVIWKGLKPNTRYYWYTTVLDQYGGKIRSILWRFTTKD</sequence>
<dbReference type="InterPro" id="IPR004843">
    <property type="entry name" value="Calcineurin-like_PHP"/>
</dbReference>
<accession>A0ABT4X034</accession>
<dbReference type="RefSeq" id="WP_271339386.1">
    <property type="nucleotide sequence ID" value="NZ_JAQKAB010000001.1"/>
</dbReference>
<proteinExistence type="predicted"/>
<reference evidence="3 4" key="1">
    <citation type="submission" date="2023-01" db="EMBL/GenBank/DDBJ databases">
        <title>Bacillus changyiensis sp. nov., isolated from a coastal deposit.</title>
        <authorList>
            <person name="Xiao G."/>
            <person name="Lai Q."/>
            <person name="Hu Z."/>
            <person name="Shao Z."/>
        </authorList>
    </citation>
    <scope>NUCLEOTIDE SEQUENCE [LARGE SCALE GENOMIC DNA]</scope>
    <source>
        <strain evidence="3 4">CLL-7-23</strain>
    </source>
</reference>
<name>A0ABT4X034_9BACI</name>
<keyword evidence="4" id="KW-1185">Reference proteome</keyword>
<evidence type="ECO:0000259" key="2">
    <source>
        <dbReference type="Pfam" id="PF00149"/>
    </source>
</evidence>
<dbReference type="SUPFAM" id="SSF56300">
    <property type="entry name" value="Metallo-dependent phosphatases"/>
    <property type="match status" value="1"/>
</dbReference>
<gene>
    <name evidence="3" type="ORF">PJ311_02875</name>
</gene>
<dbReference type="Proteomes" id="UP001211894">
    <property type="component" value="Unassembled WGS sequence"/>
</dbReference>
<dbReference type="PANTHER" id="PTHR43143">
    <property type="entry name" value="METALLOPHOSPHOESTERASE, CALCINEURIN SUPERFAMILY"/>
    <property type="match status" value="1"/>
</dbReference>
<dbReference type="Gene3D" id="3.60.21.10">
    <property type="match status" value="1"/>
</dbReference>
<evidence type="ECO:0000313" key="3">
    <source>
        <dbReference type="EMBL" id="MDA7025553.1"/>
    </source>
</evidence>
<evidence type="ECO:0000256" key="1">
    <source>
        <dbReference type="SAM" id="MobiDB-lite"/>
    </source>
</evidence>
<organism evidence="3 4">
    <name type="scientific">Bacillus changyiensis</name>
    <dbReference type="NCBI Taxonomy" id="3004103"/>
    <lineage>
        <taxon>Bacteria</taxon>
        <taxon>Bacillati</taxon>
        <taxon>Bacillota</taxon>
        <taxon>Bacilli</taxon>
        <taxon>Bacillales</taxon>
        <taxon>Bacillaceae</taxon>
        <taxon>Bacillus</taxon>
    </lineage>
</organism>
<feature type="region of interest" description="Disordered" evidence="1">
    <location>
        <begin position="785"/>
        <end position="804"/>
    </location>
</feature>
<feature type="domain" description="Calcineurin-like phosphoesterase" evidence="2">
    <location>
        <begin position="914"/>
        <end position="1110"/>
    </location>
</feature>
<comment type="caution">
    <text evidence="3">The sequence shown here is derived from an EMBL/GenBank/DDBJ whole genome shotgun (WGS) entry which is preliminary data.</text>
</comment>
<dbReference type="PANTHER" id="PTHR43143:SF5">
    <property type="entry name" value="SECRETED PROTEIN"/>
    <property type="match status" value="1"/>
</dbReference>
<dbReference type="InterPro" id="IPR029052">
    <property type="entry name" value="Metallo-depent_PP-like"/>
</dbReference>
<dbReference type="Pfam" id="PF00149">
    <property type="entry name" value="Metallophos"/>
    <property type="match status" value="1"/>
</dbReference>
<evidence type="ECO:0000313" key="4">
    <source>
        <dbReference type="Proteomes" id="UP001211894"/>
    </source>
</evidence>
<dbReference type="EMBL" id="JAQKAB010000001">
    <property type="protein sequence ID" value="MDA7025553.1"/>
    <property type="molecule type" value="Genomic_DNA"/>
</dbReference>
<protein>
    <recommendedName>
        <fullName evidence="2">Calcineurin-like phosphoesterase domain-containing protein</fullName>
    </recommendedName>
</protein>
<feature type="compositionally biased region" description="Polar residues" evidence="1">
    <location>
        <begin position="787"/>
        <end position="801"/>
    </location>
</feature>